<dbReference type="Pfam" id="PF03078">
    <property type="entry name" value="ATHILA"/>
    <property type="match status" value="2"/>
</dbReference>
<feature type="compositionally biased region" description="Basic and acidic residues" evidence="1">
    <location>
        <begin position="1"/>
        <end position="16"/>
    </location>
</feature>
<sequence>MMEAEKQEVVKQETARTGKPLTSIKSAPPKRFKEPKGKGVAFPQVEDNEDNTEEDQSPLKKAKMSKGKNVDTERDRTKKPTESELYGHLKNGVLWPPTRFADIKIMEELEIVEDIKQMLEHMNMQSFFSMAYPTYEEVSCQFLASLEATFHISKHVRQGWGKIKFKVHEKVHYMTFKEIGQALGLKDLEESSIPILYDATREESIARLVWKVLAGKDCKPSRDKNASIRHPSELQLLHQTVQHYAPPSQLPLVSTDFYKNFGMIGIGGLITPLLEYKDIPLEDDPTGPTFLDGSYLKKAQYFSGRFDGVCVYSYLQSTKEVEVLLPNWNLTSLTQPGAISFDIGREHLFAPHGPLGPMRSPKKKKTADKCGMYQEDTSGLNSDLLYGPPRYHFEQRPGALASGPLRQAHEHIENLQRWNKAQDRTIFKLKNKCKELSKTVKRQAQASAQFMKKVADILTRGAVAGCSTSDFDFLTPQPQPSIGPLALSLESKNVHNEMTKRPLSKHEVEQTKGAQRPPVVAPRGRSRLRERPGGVAARRRSGSLSCLRAMKTRATSPRRSGKAALVPPSDENVSDIGVSLWPSRSEGVSQRLQGVAPVRSLPCTAHPMITFITSFELQMHPNVSKNSMWYSNT</sequence>
<feature type="compositionally biased region" description="Basic and acidic residues" evidence="1">
    <location>
        <begin position="501"/>
        <end position="510"/>
    </location>
</feature>
<name>A0A8S9HFX5_BRACR</name>
<evidence type="ECO:0000313" key="4">
    <source>
        <dbReference type="Proteomes" id="UP000712281"/>
    </source>
</evidence>
<feature type="compositionally biased region" description="Basic and acidic residues" evidence="1">
    <location>
        <begin position="68"/>
        <end position="83"/>
    </location>
</feature>
<evidence type="ECO:0000256" key="1">
    <source>
        <dbReference type="SAM" id="MobiDB-lite"/>
    </source>
</evidence>
<feature type="domain" description="Arabidopsis retrotransposon Orf1 C-terminal" evidence="2">
    <location>
        <begin position="70"/>
        <end position="232"/>
    </location>
</feature>
<feature type="domain" description="Arabidopsis retrotransposon Orf1 C-terminal" evidence="2">
    <location>
        <begin position="262"/>
        <end position="444"/>
    </location>
</feature>
<comment type="caution">
    <text evidence="3">The sequence shown here is derived from an EMBL/GenBank/DDBJ whole genome shotgun (WGS) entry which is preliminary data.</text>
</comment>
<feature type="compositionally biased region" description="Acidic residues" evidence="1">
    <location>
        <begin position="46"/>
        <end position="56"/>
    </location>
</feature>
<proteinExistence type="predicted"/>
<organism evidence="3 4">
    <name type="scientific">Brassica cretica</name>
    <name type="common">Mustard</name>
    <dbReference type="NCBI Taxonomy" id="69181"/>
    <lineage>
        <taxon>Eukaryota</taxon>
        <taxon>Viridiplantae</taxon>
        <taxon>Streptophyta</taxon>
        <taxon>Embryophyta</taxon>
        <taxon>Tracheophyta</taxon>
        <taxon>Spermatophyta</taxon>
        <taxon>Magnoliopsida</taxon>
        <taxon>eudicotyledons</taxon>
        <taxon>Gunneridae</taxon>
        <taxon>Pentapetalae</taxon>
        <taxon>rosids</taxon>
        <taxon>malvids</taxon>
        <taxon>Brassicales</taxon>
        <taxon>Brassicaceae</taxon>
        <taxon>Brassiceae</taxon>
        <taxon>Brassica</taxon>
    </lineage>
</organism>
<feature type="region of interest" description="Disordered" evidence="1">
    <location>
        <begin position="1"/>
        <end position="83"/>
    </location>
</feature>
<dbReference type="Proteomes" id="UP000712281">
    <property type="component" value="Unassembled WGS sequence"/>
</dbReference>
<evidence type="ECO:0000313" key="3">
    <source>
        <dbReference type="EMBL" id="KAF2556943.1"/>
    </source>
</evidence>
<gene>
    <name evidence="3" type="ORF">F2Q68_00014749</name>
</gene>
<reference evidence="3" key="1">
    <citation type="submission" date="2019-12" db="EMBL/GenBank/DDBJ databases">
        <title>Genome sequencing and annotation of Brassica cretica.</title>
        <authorList>
            <person name="Studholme D.J."/>
            <person name="Sarris P.F."/>
        </authorList>
    </citation>
    <scope>NUCLEOTIDE SEQUENCE</scope>
    <source>
        <strain evidence="3">PFS-001/15</strain>
        <tissue evidence="3">Leaf</tissue>
    </source>
</reference>
<dbReference type="EMBL" id="QGKW02001940">
    <property type="protein sequence ID" value="KAF2556943.1"/>
    <property type="molecule type" value="Genomic_DNA"/>
</dbReference>
<evidence type="ECO:0000259" key="2">
    <source>
        <dbReference type="Pfam" id="PF03078"/>
    </source>
</evidence>
<feature type="region of interest" description="Disordered" evidence="1">
    <location>
        <begin position="501"/>
        <end position="543"/>
    </location>
</feature>
<dbReference type="InterPro" id="IPR004312">
    <property type="entry name" value="ATHILA_Orf1_C"/>
</dbReference>
<protein>
    <recommendedName>
        <fullName evidence="2">Arabidopsis retrotransposon Orf1 C-terminal domain-containing protein</fullName>
    </recommendedName>
</protein>
<accession>A0A8S9HFX5</accession>
<dbReference type="AlphaFoldDB" id="A0A8S9HFX5"/>